<dbReference type="PROSITE" id="PS50011">
    <property type="entry name" value="PROTEIN_KINASE_DOM"/>
    <property type="match status" value="1"/>
</dbReference>
<organism evidence="3 4">
    <name type="scientific">Colletotrichum phormii</name>
    <dbReference type="NCBI Taxonomy" id="359342"/>
    <lineage>
        <taxon>Eukaryota</taxon>
        <taxon>Fungi</taxon>
        <taxon>Dikarya</taxon>
        <taxon>Ascomycota</taxon>
        <taxon>Pezizomycotina</taxon>
        <taxon>Sordariomycetes</taxon>
        <taxon>Hypocreomycetidae</taxon>
        <taxon>Glomerellales</taxon>
        <taxon>Glomerellaceae</taxon>
        <taxon>Colletotrichum</taxon>
        <taxon>Colletotrichum acutatum species complex</taxon>
    </lineage>
</organism>
<dbReference type="GeneID" id="85474210"/>
<reference evidence="3" key="1">
    <citation type="submission" date="2021-06" db="EMBL/GenBank/DDBJ databases">
        <title>Comparative genomics, transcriptomics and evolutionary studies reveal genomic signatures of adaptation to plant cell wall in hemibiotrophic fungi.</title>
        <authorList>
            <consortium name="DOE Joint Genome Institute"/>
            <person name="Baroncelli R."/>
            <person name="Diaz J.F."/>
            <person name="Benocci T."/>
            <person name="Peng M."/>
            <person name="Battaglia E."/>
            <person name="Haridas S."/>
            <person name="Andreopoulos W."/>
            <person name="Labutti K."/>
            <person name="Pangilinan J."/>
            <person name="Floch G.L."/>
            <person name="Makela M.R."/>
            <person name="Henrissat B."/>
            <person name="Grigoriev I.V."/>
            <person name="Crouch J.A."/>
            <person name="De Vries R.P."/>
            <person name="Sukno S.A."/>
            <person name="Thon M.R."/>
        </authorList>
    </citation>
    <scope>NUCLEOTIDE SEQUENCE</scope>
    <source>
        <strain evidence="3">CBS 102054</strain>
    </source>
</reference>
<evidence type="ECO:0000256" key="1">
    <source>
        <dbReference type="SAM" id="MobiDB-lite"/>
    </source>
</evidence>
<dbReference type="Proteomes" id="UP001243989">
    <property type="component" value="Unassembled WGS sequence"/>
</dbReference>
<dbReference type="InterPro" id="IPR011009">
    <property type="entry name" value="Kinase-like_dom_sf"/>
</dbReference>
<protein>
    <recommendedName>
        <fullName evidence="2">Protein kinase domain-containing protein</fullName>
    </recommendedName>
</protein>
<comment type="caution">
    <text evidence="3">The sequence shown here is derived from an EMBL/GenBank/DDBJ whole genome shotgun (WGS) entry which is preliminary data.</text>
</comment>
<keyword evidence="4" id="KW-1185">Reference proteome</keyword>
<evidence type="ECO:0000259" key="2">
    <source>
        <dbReference type="PROSITE" id="PS50011"/>
    </source>
</evidence>
<feature type="region of interest" description="Disordered" evidence="1">
    <location>
        <begin position="696"/>
        <end position="717"/>
    </location>
</feature>
<feature type="compositionally biased region" description="Basic and acidic residues" evidence="1">
    <location>
        <begin position="503"/>
        <end position="514"/>
    </location>
</feature>
<dbReference type="PANTHER" id="PTHR24359:SF1">
    <property type="entry name" value="INHIBITOR OF NUCLEAR FACTOR KAPPA-B KINASE EPSILON SUBUNIT HOMOLOG 1-RELATED"/>
    <property type="match status" value="1"/>
</dbReference>
<dbReference type="Gene3D" id="1.10.510.10">
    <property type="entry name" value="Transferase(Phosphotransferase) domain 1"/>
    <property type="match status" value="1"/>
</dbReference>
<gene>
    <name evidence="3" type="ORF">BDP81DRAFT_414289</name>
</gene>
<dbReference type="InterPro" id="IPR000719">
    <property type="entry name" value="Prot_kinase_dom"/>
</dbReference>
<dbReference type="Pfam" id="PF00069">
    <property type="entry name" value="Pkinase"/>
    <property type="match status" value="1"/>
</dbReference>
<dbReference type="EMBL" id="JAHMHQ010000001">
    <property type="protein sequence ID" value="KAK1656156.1"/>
    <property type="molecule type" value="Genomic_DNA"/>
</dbReference>
<evidence type="ECO:0000313" key="3">
    <source>
        <dbReference type="EMBL" id="KAK1656156.1"/>
    </source>
</evidence>
<feature type="region of interest" description="Disordered" evidence="1">
    <location>
        <begin position="499"/>
        <end position="561"/>
    </location>
</feature>
<dbReference type="GO" id="GO:0004674">
    <property type="term" value="F:protein serine/threonine kinase activity"/>
    <property type="evidence" value="ECO:0007669"/>
    <property type="project" value="TreeGrafter"/>
</dbReference>
<name>A0AAJ0A6U5_9PEZI</name>
<dbReference type="PANTHER" id="PTHR24359">
    <property type="entry name" value="SERINE/THREONINE-PROTEIN KINASE SBK1"/>
    <property type="match status" value="1"/>
</dbReference>
<dbReference type="GO" id="GO:0005524">
    <property type="term" value="F:ATP binding"/>
    <property type="evidence" value="ECO:0007669"/>
    <property type="project" value="InterPro"/>
</dbReference>
<dbReference type="SUPFAM" id="SSF56112">
    <property type="entry name" value="Protein kinase-like (PK-like)"/>
    <property type="match status" value="1"/>
</dbReference>
<dbReference type="RefSeq" id="XP_060452200.1">
    <property type="nucleotide sequence ID" value="XM_060589348.1"/>
</dbReference>
<proteinExistence type="predicted"/>
<accession>A0AAJ0A6U5</accession>
<feature type="domain" description="Protein kinase" evidence="2">
    <location>
        <begin position="157"/>
        <end position="491"/>
    </location>
</feature>
<dbReference type="AlphaFoldDB" id="A0AAJ0A6U5"/>
<evidence type="ECO:0000313" key="4">
    <source>
        <dbReference type="Proteomes" id="UP001243989"/>
    </source>
</evidence>
<dbReference type="SMART" id="SM00220">
    <property type="entry name" value="S_TKc"/>
    <property type="match status" value="1"/>
</dbReference>
<sequence>MKRDDVIAEFRRYVDEYVQKHDCYGMRGYDSYEDKHVPFVPRRALETFWTEDNMRRVLYGREDWIKDTTSIIQPHYLVVFSILVYMSQPQHIPLFTGESVEDTSLPLEDTPHAYCEGEGSEEKRLFEEFQKEQWKFCPFLFKTEGGGKPRKRHLPPLQIIPVIAKERIEHSGNIQDDNVCVYRVKLHPHCFSEQYVVFKIYRDVNAEVTQLYENEVDMYTQLDDQTTSYDSIIKYYGSFEIPCLRTIILEYAPGGNLQSFFKTYPPPLAQSDRIIFWDSLMGLLGGLDAIHNLRKSHGGKGSWILRGTHQDIRPQNILICPSSSNNIYAARFKFADMGTGHINRARYQGLELNAEDNWGNGMYSAPEACRDQGDSNSIRGESDVWSLGAVASEALVWTRWGEYGRGRYQEDRVNETRATVLKGGVHEGAFHDGALIGACLLDAVDDWHRKASSYAGEESQWFSEVGDFLFSGMLMTDPRERLKAFELHAAWKSKIMNGPSLVEPHKETEYDLIRSSRPHSTSRRRETSPLSRLSRHPEGHPSGRMVATQSTGSDSEYAPGIMLHSPDAIHEETGPGSLPESRTIPQRVHSVPDRPRHGPGSLLNHERHLSVPGAAHAATENNRRSFTWERPLESVPAEDVTNALNIEAQANAPTDDRAQLMGAPNQPARLHTAIDTTAHSFQNEDLPYRQERLPSYRGPGLDLSPPSHSQWSPEHMSPKDLNDELLTMETIWNVCIEGKYRSRSPFGSFRSRGSTRSKFKGKPLEAFPQLASSLQKLKGETGRDQIFLVDDSRSMEPHQKKVATSCQVLSYLLKKGGVDPNSTFEVYFTSSEPPLQSTRTSELKESIEGMAFREEQCNMGPSLDGVVSKAIQNKKPVSIYVLTNGHWNLRNQDSFCGVDGPIKRLVTHVQRTNEQQNWIGIQFIRFSHEPVTPADKLGETRLKALDDDLKQETGLDIVDTRNFDADVRKILLGSVVPDEDNS</sequence>